<dbReference type="EMBL" id="JAPJZI010000001">
    <property type="protein sequence ID" value="MDA5398726.1"/>
    <property type="molecule type" value="Genomic_DNA"/>
</dbReference>
<feature type="domain" description="Cupin type-2" evidence="1">
    <location>
        <begin position="54"/>
        <end position="112"/>
    </location>
</feature>
<organism evidence="2 3">
    <name type="scientific">Hoeflea prorocentri</name>
    <dbReference type="NCBI Taxonomy" id="1922333"/>
    <lineage>
        <taxon>Bacteria</taxon>
        <taxon>Pseudomonadati</taxon>
        <taxon>Pseudomonadota</taxon>
        <taxon>Alphaproteobacteria</taxon>
        <taxon>Hyphomicrobiales</taxon>
        <taxon>Rhizobiaceae</taxon>
        <taxon>Hoeflea</taxon>
    </lineage>
</organism>
<dbReference type="InterPro" id="IPR011051">
    <property type="entry name" value="RmlC_Cupin_sf"/>
</dbReference>
<evidence type="ECO:0000313" key="2">
    <source>
        <dbReference type="EMBL" id="MDA5398726.1"/>
    </source>
</evidence>
<dbReference type="SUPFAM" id="SSF51182">
    <property type="entry name" value="RmlC-like cupins"/>
    <property type="match status" value="1"/>
</dbReference>
<proteinExistence type="predicted"/>
<name>A0A9X3ZHJ2_9HYPH</name>
<reference evidence="2" key="1">
    <citation type="submission" date="2022-11" db="EMBL/GenBank/DDBJ databases">
        <title>Draft genome sequence of Hoeflea poritis E7-10 and Hoeflea prorocentri PM5-8, separated from scleractinian coral Porites lutea and marine dinoflagellate.</title>
        <authorList>
            <person name="Zhang G."/>
            <person name="Wei Q."/>
            <person name="Cai L."/>
        </authorList>
    </citation>
    <scope>NUCLEOTIDE SEQUENCE</scope>
    <source>
        <strain evidence="2">PM5-8</strain>
    </source>
</reference>
<dbReference type="Pfam" id="PF07883">
    <property type="entry name" value="Cupin_2"/>
    <property type="match status" value="1"/>
</dbReference>
<comment type="caution">
    <text evidence="2">The sequence shown here is derived from an EMBL/GenBank/DDBJ whole genome shotgun (WGS) entry which is preliminary data.</text>
</comment>
<gene>
    <name evidence="2" type="ORF">OQ273_09120</name>
</gene>
<dbReference type="RefSeq" id="WP_267990131.1">
    <property type="nucleotide sequence ID" value="NZ_JAPJZI010000001.1"/>
</dbReference>
<dbReference type="CDD" id="cd06981">
    <property type="entry name" value="cupin_reut_a1446"/>
    <property type="match status" value="1"/>
</dbReference>
<keyword evidence="3" id="KW-1185">Reference proteome</keyword>
<sequence length="119" mass="13677">MVQQTGKPVVGNLTAGLPAEILREEVFDVLHARSNLRIERIISTGQMTPEGEWYDQDDDEWVAVIEGSARLQIEGEGDERELGEGDWIFLPAHCRHRVTWTRQRPPTVWLAIHHRPDED</sequence>
<dbReference type="AlphaFoldDB" id="A0A9X3ZHJ2"/>
<dbReference type="InterPro" id="IPR013096">
    <property type="entry name" value="Cupin_2"/>
</dbReference>
<accession>A0A9X3ZHJ2</accession>
<dbReference type="Proteomes" id="UP001151234">
    <property type="component" value="Unassembled WGS sequence"/>
</dbReference>
<dbReference type="InterPro" id="IPR014710">
    <property type="entry name" value="RmlC-like_jellyroll"/>
</dbReference>
<dbReference type="Gene3D" id="2.60.120.10">
    <property type="entry name" value="Jelly Rolls"/>
    <property type="match status" value="1"/>
</dbReference>
<evidence type="ECO:0000313" key="3">
    <source>
        <dbReference type="Proteomes" id="UP001151234"/>
    </source>
</evidence>
<protein>
    <submittedName>
        <fullName evidence="2">Cupin domain-containing protein</fullName>
    </submittedName>
</protein>
<evidence type="ECO:0000259" key="1">
    <source>
        <dbReference type="Pfam" id="PF07883"/>
    </source>
</evidence>